<dbReference type="WBParaSite" id="Gr19_v10_g8435.t1">
    <property type="protein sequence ID" value="Gr19_v10_g8435.t1"/>
    <property type="gene ID" value="Gr19_v10_g8435"/>
</dbReference>
<dbReference type="AlphaFoldDB" id="A0A914IBL8"/>
<keyword evidence="3" id="KW-0732">Signal</keyword>
<keyword evidence="2" id="KW-0472">Membrane</keyword>
<keyword evidence="4" id="KW-1185">Reference proteome</keyword>
<reference evidence="5" key="1">
    <citation type="submission" date="2022-11" db="UniProtKB">
        <authorList>
            <consortium name="WormBaseParasite"/>
        </authorList>
    </citation>
    <scope>IDENTIFICATION</scope>
</reference>
<keyword evidence="2" id="KW-0812">Transmembrane</keyword>
<proteinExistence type="predicted"/>
<protein>
    <submittedName>
        <fullName evidence="5">Uncharacterized protein</fullName>
    </submittedName>
</protein>
<feature type="chain" id="PRO_5037754918" evidence="3">
    <location>
        <begin position="22"/>
        <end position="137"/>
    </location>
</feature>
<evidence type="ECO:0000256" key="1">
    <source>
        <dbReference type="SAM" id="MobiDB-lite"/>
    </source>
</evidence>
<organism evidence="4 5">
    <name type="scientific">Globodera rostochiensis</name>
    <name type="common">Golden nematode worm</name>
    <name type="synonym">Heterodera rostochiensis</name>
    <dbReference type="NCBI Taxonomy" id="31243"/>
    <lineage>
        <taxon>Eukaryota</taxon>
        <taxon>Metazoa</taxon>
        <taxon>Ecdysozoa</taxon>
        <taxon>Nematoda</taxon>
        <taxon>Chromadorea</taxon>
        <taxon>Rhabditida</taxon>
        <taxon>Tylenchina</taxon>
        <taxon>Tylenchomorpha</taxon>
        <taxon>Tylenchoidea</taxon>
        <taxon>Heteroderidae</taxon>
        <taxon>Heteroderinae</taxon>
        <taxon>Globodera</taxon>
    </lineage>
</organism>
<feature type="compositionally biased region" description="Low complexity" evidence="1">
    <location>
        <begin position="59"/>
        <end position="89"/>
    </location>
</feature>
<feature type="region of interest" description="Disordered" evidence="1">
    <location>
        <begin position="59"/>
        <end position="94"/>
    </location>
</feature>
<feature type="transmembrane region" description="Helical" evidence="2">
    <location>
        <begin position="110"/>
        <end position="132"/>
    </location>
</feature>
<feature type="signal peptide" evidence="3">
    <location>
        <begin position="1"/>
        <end position="21"/>
    </location>
</feature>
<evidence type="ECO:0000256" key="3">
    <source>
        <dbReference type="SAM" id="SignalP"/>
    </source>
</evidence>
<accession>A0A914IBL8</accession>
<evidence type="ECO:0000313" key="4">
    <source>
        <dbReference type="Proteomes" id="UP000887572"/>
    </source>
</evidence>
<name>A0A914IBL8_GLORO</name>
<dbReference type="Proteomes" id="UP000887572">
    <property type="component" value="Unplaced"/>
</dbReference>
<sequence length="137" mass="14250">MASRLPLCVLIVLCVSQLANGSQSSRQVGGLDALKIHKQRGNQLVTAANEAVRLKLTDGTGTVEPMTTTTGSEGPETTTGESTTAGPTSDAPFDTTSAAGFSKDPYEMTMLNIILLVLCAVVLVVDVALIAIKCKKN</sequence>
<evidence type="ECO:0000256" key="2">
    <source>
        <dbReference type="SAM" id="Phobius"/>
    </source>
</evidence>
<evidence type="ECO:0000313" key="5">
    <source>
        <dbReference type="WBParaSite" id="Gr19_v10_g8435.t1"/>
    </source>
</evidence>
<keyword evidence="2" id="KW-1133">Transmembrane helix</keyword>